<name>A0A976NZ15_BRELC</name>
<comment type="caution">
    <text evidence="1">The sequence shown here is derived from an EMBL/GenBank/DDBJ whole genome shotgun (WGS) entry which is preliminary data.</text>
</comment>
<organism evidence="1 2">
    <name type="scientific">Bremia lactucae</name>
    <name type="common">Lettuce downy mildew</name>
    <dbReference type="NCBI Taxonomy" id="4779"/>
    <lineage>
        <taxon>Eukaryota</taxon>
        <taxon>Sar</taxon>
        <taxon>Stramenopiles</taxon>
        <taxon>Oomycota</taxon>
        <taxon>Peronosporomycetes</taxon>
        <taxon>Peronosporales</taxon>
        <taxon>Peronosporaceae</taxon>
        <taxon>Bremia</taxon>
    </lineage>
</organism>
<dbReference type="EMBL" id="SHOA02000001">
    <property type="protein sequence ID" value="TDH72777.1"/>
    <property type="molecule type" value="Genomic_DNA"/>
</dbReference>
<proteinExistence type="predicted"/>
<dbReference type="AlphaFoldDB" id="A0A976NZ15"/>
<evidence type="ECO:0000313" key="1">
    <source>
        <dbReference type="EMBL" id="TDH72777.1"/>
    </source>
</evidence>
<dbReference type="KEGG" id="blac:94344315"/>
<protein>
    <submittedName>
        <fullName evidence="1">Uncharacterized protein</fullName>
    </submittedName>
</protein>
<dbReference type="RefSeq" id="XP_067822276.1">
    <property type="nucleotide sequence ID" value="XM_067958644.1"/>
</dbReference>
<keyword evidence="2" id="KW-1185">Reference proteome</keyword>
<evidence type="ECO:0000313" key="2">
    <source>
        <dbReference type="Proteomes" id="UP000294530"/>
    </source>
</evidence>
<dbReference type="Proteomes" id="UP000294530">
    <property type="component" value="Unassembled WGS sequence"/>
</dbReference>
<reference evidence="1 2" key="1">
    <citation type="journal article" date="2021" name="Genome Biol.">
        <title>AFLAP: assembly-free linkage analysis pipeline using k-mers from genome sequencing data.</title>
        <authorList>
            <person name="Fletcher K."/>
            <person name="Zhang L."/>
            <person name="Gil J."/>
            <person name="Han R."/>
            <person name="Cavanaugh K."/>
            <person name="Michelmore R."/>
        </authorList>
    </citation>
    <scope>NUCLEOTIDE SEQUENCE [LARGE SCALE GENOMIC DNA]</scope>
    <source>
        <strain evidence="1 2">SF5</strain>
    </source>
</reference>
<accession>A0A976NZ15</accession>
<gene>
    <name evidence="1" type="ORF">CCR75_000537</name>
</gene>
<dbReference type="GeneID" id="94344315"/>
<sequence length="137" mass="15442">MDELDPIFVRVPNSSKGKGLEAGFMQWGQLLLVKIDLAERANILSNGSPKGKMKAGHGMATFFLVALQEAPKSCEELIVENIAKYGQPESQALIIEQYNWYRTDFLAHAEEKKVTFIEGMKDEIIRDRQTGRELEAL</sequence>
<dbReference type="OrthoDB" id="108177at2759"/>